<reference evidence="1 2" key="1">
    <citation type="journal article" date="2016" name="Virology">
        <title>The genomic content and context of auxiliary metabolic genes in marine cyanomyoviruses.</title>
        <authorList>
            <person name="Crummett L.T."/>
            <person name="Puxty R.J."/>
            <person name="Weihe C."/>
            <person name="Marston M.F."/>
            <person name="Martiny J.B."/>
        </authorList>
    </citation>
    <scope>NUCLEOTIDE SEQUENCE [LARGE SCALE GENOMIC DNA]</scope>
    <source>
        <strain evidence="1">0810PA29</strain>
    </source>
</reference>
<dbReference type="RefSeq" id="YP_009324328.1">
    <property type="nucleotide sequence ID" value="NC_031935.1"/>
</dbReference>
<name>A0A1D8KT48_9CAUD</name>
<protein>
    <submittedName>
        <fullName evidence="1">Uncharacterized protein</fullName>
    </submittedName>
</protein>
<proteinExistence type="predicted"/>
<organism evidence="1 2">
    <name type="scientific">Synechococcus phage S-WAM2</name>
    <dbReference type="NCBI Taxonomy" id="1815522"/>
    <lineage>
        <taxon>Viruses</taxon>
        <taxon>Duplodnaviria</taxon>
        <taxon>Heunggongvirae</taxon>
        <taxon>Uroviricota</taxon>
        <taxon>Caudoviricetes</taxon>
        <taxon>Pantevenvirales</taxon>
        <taxon>Kyanoviridae</taxon>
        <taxon>Cymopoleiavirus</taxon>
        <taxon>Cymopoleiavirus swam2</taxon>
    </lineage>
</organism>
<gene>
    <name evidence="1" type="ORF">P29B0810_165</name>
</gene>
<evidence type="ECO:0000313" key="1">
    <source>
        <dbReference type="EMBL" id="AOV61860.1"/>
    </source>
</evidence>
<evidence type="ECO:0000313" key="2">
    <source>
        <dbReference type="Proteomes" id="UP000202081"/>
    </source>
</evidence>
<keyword evidence="2" id="KW-1185">Reference proteome</keyword>
<dbReference type="GeneID" id="30309238"/>
<dbReference type="KEGG" id="vg:30309238"/>
<dbReference type="Proteomes" id="UP000202081">
    <property type="component" value="Segment"/>
</dbReference>
<sequence length="472" mass="52544">MATKQPTITGEWHTALMKVMDSLGDENYSFYNIDVTKTADPEGRASIYFAMKVIVPRSDRMTAANFIQDSLIKKGFAPQVKRNGNQLDIPVKNKFIRIDIKPVGGGSGAGAKETARNEAAQCLYCALAFNVYKGKIDEDVPISEDALNQAFNTIDVDVKHADLMLLPQEWVASSIRGANKLWDKFHTTGKTYRFHRGKGIDDKEIKNAFARVRPQTPFSSEDKWNPADIWIVSNDFDKTKLNDIDTIDTLNHFLLQEYAANRLIGVSLKKITGQGSLTEKNKDQVAKANQVAKYGLKNVGLIYKNDRGKDKNPMDMYLFFGTGTYDKFQARNFGGANSASFQLELKGASANQGRIGGGSVFKILDTLGVKYKSFNNQTLWSQCAPKHAQRATISQEICDLLTEHNATGLPKDCTQVIGEIANMGQSYRYSKLLGLRLLDAIKKSGKADEIMREIYLYGASQSSKSGFYLKLE</sequence>
<dbReference type="OrthoDB" id="9334at10239"/>
<accession>A0A1D8KT48</accession>
<dbReference type="EMBL" id="KU686211">
    <property type="protein sequence ID" value="AOV61860.1"/>
    <property type="molecule type" value="Genomic_DNA"/>
</dbReference>